<feature type="signal peptide" evidence="1">
    <location>
        <begin position="1"/>
        <end position="25"/>
    </location>
</feature>
<organism evidence="2 3">
    <name type="scientific">Blautia faecicola</name>
    <dbReference type="NCBI Taxonomy" id="2509240"/>
    <lineage>
        <taxon>Bacteria</taxon>
        <taxon>Bacillati</taxon>
        <taxon>Bacillota</taxon>
        <taxon>Clostridia</taxon>
        <taxon>Lachnospirales</taxon>
        <taxon>Lachnospiraceae</taxon>
        <taxon>Blautia</taxon>
    </lineage>
</organism>
<name>A0A4Q1RKW7_9FIRM</name>
<dbReference type="RefSeq" id="WP_129259141.1">
    <property type="nucleotide sequence ID" value="NZ_DAWBJR010000007.1"/>
</dbReference>
<protein>
    <recommendedName>
        <fullName evidence="4">DUF2712 domain-containing protein</fullName>
    </recommendedName>
</protein>
<keyword evidence="3" id="KW-1185">Reference proteome</keyword>
<sequence length="136" mass="15386">MRNIKKMIVVGFTLGMLTASTTVFANTREFIFHMDQSYLHGTNNYNTGYVASKNDNEQAAYITVSKFERSNNAIVSMWVSPAGRASTELTDPWSWQSTQPRKRLQYAVQRKKGDTHQLSAEQFRSGTAVLSGKWTP</sequence>
<feature type="chain" id="PRO_5020368030" description="DUF2712 domain-containing protein" evidence="1">
    <location>
        <begin position="26"/>
        <end position="136"/>
    </location>
</feature>
<evidence type="ECO:0000256" key="1">
    <source>
        <dbReference type="SAM" id="SignalP"/>
    </source>
</evidence>
<reference evidence="2 3" key="1">
    <citation type="submission" date="2019-01" db="EMBL/GenBank/DDBJ databases">
        <title>Blautia sp. nov. KGMB01111 isolated human feces.</title>
        <authorList>
            <person name="Park J.-E."/>
            <person name="Kim J.-S."/>
            <person name="Park S.-H."/>
        </authorList>
    </citation>
    <scope>NUCLEOTIDE SEQUENCE [LARGE SCALE GENOMIC DNA]</scope>
    <source>
        <strain evidence="2 3">KGMB01111</strain>
    </source>
</reference>
<evidence type="ECO:0008006" key="4">
    <source>
        <dbReference type="Google" id="ProtNLM"/>
    </source>
</evidence>
<dbReference type="Proteomes" id="UP000290106">
    <property type="component" value="Unassembled WGS sequence"/>
</dbReference>
<dbReference type="AlphaFoldDB" id="A0A4Q1RKW7"/>
<dbReference type="OrthoDB" id="2074709at2"/>
<keyword evidence="1" id="KW-0732">Signal</keyword>
<evidence type="ECO:0000313" key="2">
    <source>
        <dbReference type="EMBL" id="RXS76457.1"/>
    </source>
</evidence>
<evidence type="ECO:0000313" key="3">
    <source>
        <dbReference type="Proteomes" id="UP000290106"/>
    </source>
</evidence>
<gene>
    <name evidence="2" type="ORF">ETP43_15440</name>
</gene>
<comment type="caution">
    <text evidence="2">The sequence shown here is derived from an EMBL/GenBank/DDBJ whole genome shotgun (WGS) entry which is preliminary data.</text>
</comment>
<accession>A0A4Q1RKW7</accession>
<dbReference type="EMBL" id="SDKC01000001">
    <property type="protein sequence ID" value="RXS76457.1"/>
    <property type="molecule type" value="Genomic_DNA"/>
</dbReference>
<proteinExistence type="predicted"/>